<comment type="caution">
    <text evidence="2">The sequence shown here is derived from an EMBL/GenBank/DDBJ whole genome shotgun (WGS) entry which is preliminary data.</text>
</comment>
<evidence type="ECO:0000259" key="1">
    <source>
        <dbReference type="PROSITE" id="PS50995"/>
    </source>
</evidence>
<organism evidence="2 3">
    <name type="scientific">Cryptosporangium japonicum</name>
    <dbReference type="NCBI Taxonomy" id="80872"/>
    <lineage>
        <taxon>Bacteria</taxon>
        <taxon>Bacillati</taxon>
        <taxon>Actinomycetota</taxon>
        <taxon>Actinomycetes</taxon>
        <taxon>Cryptosporangiales</taxon>
        <taxon>Cryptosporangiaceae</taxon>
        <taxon>Cryptosporangium</taxon>
    </lineage>
</organism>
<dbReference type="SMART" id="SM00347">
    <property type="entry name" value="HTH_MARR"/>
    <property type="match status" value="1"/>
</dbReference>
<dbReference type="Proteomes" id="UP001500967">
    <property type="component" value="Unassembled WGS sequence"/>
</dbReference>
<dbReference type="PROSITE" id="PS50995">
    <property type="entry name" value="HTH_MARR_2"/>
    <property type="match status" value="1"/>
</dbReference>
<dbReference type="Pfam" id="PF12802">
    <property type="entry name" value="MarR_2"/>
    <property type="match status" value="1"/>
</dbReference>
<accession>A0ABN0UKJ5</accession>
<dbReference type="SUPFAM" id="SSF46785">
    <property type="entry name" value="Winged helix' DNA-binding domain"/>
    <property type="match status" value="1"/>
</dbReference>
<dbReference type="RefSeq" id="WP_344650674.1">
    <property type="nucleotide sequence ID" value="NZ_BAAAGX010000016.1"/>
</dbReference>
<dbReference type="PRINTS" id="PR00598">
    <property type="entry name" value="HTHMARR"/>
</dbReference>
<dbReference type="InterPro" id="IPR036390">
    <property type="entry name" value="WH_DNA-bd_sf"/>
</dbReference>
<dbReference type="InterPro" id="IPR039422">
    <property type="entry name" value="MarR/SlyA-like"/>
</dbReference>
<evidence type="ECO:0000313" key="2">
    <source>
        <dbReference type="EMBL" id="GAA0253306.1"/>
    </source>
</evidence>
<gene>
    <name evidence="2" type="ORF">GCM10009539_43140</name>
</gene>
<dbReference type="InterPro" id="IPR036388">
    <property type="entry name" value="WH-like_DNA-bd_sf"/>
</dbReference>
<reference evidence="2 3" key="1">
    <citation type="journal article" date="2019" name="Int. J. Syst. Evol. Microbiol.">
        <title>The Global Catalogue of Microorganisms (GCM) 10K type strain sequencing project: providing services to taxonomists for standard genome sequencing and annotation.</title>
        <authorList>
            <consortium name="The Broad Institute Genomics Platform"/>
            <consortium name="The Broad Institute Genome Sequencing Center for Infectious Disease"/>
            <person name="Wu L."/>
            <person name="Ma J."/>
        </authorList>
    </citation>
    <scope>NUCLEOTIDE SEQUENCE [LARGE SCALE GENOMIC DNA]</scope>
    <source>
        <strain evidence="2 3">JCM 10425</strain>
    </source>
</reference>
<dbReference type="PANTHER" id="PTHR33164">
    <property type="entry name" value="TRANSCRIPTIONAL REGULATOR, MARR FAMILY"/>
    <property type="match status" value="1"/>
</dbReference>
<feature type="domain" description="HTH marR-type" evidence="1">
    <location>
        <begin position="3"/>
        <end position="136"/>
    </location>
</feature>
<dbReference type="Gene3D" id="1.10.10.10">
    <property type="entry name" value="Winged helix-like DNA-binding domain superfamily/Winged helix DNA-binding domain"/>
    <property type="match status" value="1"/>
</dbReference>
<evidence type="ECO:0000313" key="3">
    <source>
        <dbReference type="Proteomes" id="UP001500967"/>
    </source>
</evidence>
<dbReference type="PANTHER" id="PTHR33164:SF106">
    <property type="entry name" value="TRANSCRIPTIONAL REGULATORY PROTEIN"/>
    <property type="match status" value="1"/>
</dbReference>
<keyword evidence="3" id="KW-1185">Reference proteome</keyword>
<protein>
    <submittedName>
        <fullName evidence="2">MarR family winged helix-turn-helix transcriptional regulator</fullName>
    </submittedName>
</protein>
<proteinExistence type="predicted"/>
<dbReference type="InterPro" id="IPR000835">
    <property type="entry name" value="HTH_MarR-typ"/>
</dbReference>
<dbReference type="EMBL" id="BAAAGX010000016">
    <property type="protein sequence ID" value="GAA0253306.1"/>
    <property type="molecule type" value="Genomic_DNA"/>
</dbReference>
<sequence>MEAQPLTWAVHHLAVAVAEFDASVARRVGLSAGDYLALKHVLAASEPPGPVELGRLLGLSSGAATGLVDRLERAGYARREPHPRDRRRQIVRATARAEAAVVRALGPVAAEIDRVGAGLTTEQRRLIVSVLDALTAVHRTTAPA</sequence>
<name>A0ABN0UKJ5_9ACTN</name>